<evidence type="ECO:0000256" key="11">
    <source>
        <dbReference type="SAM" id="Phobius"/>
    </source>
</evidence>
<comment type="similarity">
    <text evidence="2">Belongs to the USE1 family.</text>
</comment>
<dbReference type="AlphaFoldDB" id="A0AAV4ZWS6"/>
<dbReference type="InterPro" id="IPR019150">
    <property type="entry name" value="Vesicle_transport_protein_Use1"/>
</dbReference>
<dbReference type="Pfam" id="PF09753">
    <property type="entry name" value="Use1"/>
    <property type="match status" value="1"/>
</dbReference>
<organism evidence="12 13">
    <name type="scientific">Clathrus columnatus</name>
    <dbReference type="NCBI Taxonomy" id="1419009"/>
    <lineage>
        <taxon>Eukaryota</taxon>
        <taxon>Fungi</taxon>
        <taxon>Dikarya</taxon>
        <taxon>Basidiomycota</taxon>
        <taxon>Agaricomycotina</taxon>
        <taxon>Agaricomycetes</taxon>
        <taxon>Phallomycetidae</taxon>
        <taxon>Phallales</taxon>
        <taxon>Clathraceae</taxon>
        <taxon>Clathrus</taxon>
    </lineage>
</organism>
<dbReference type="GO" id="GO:0031201">
    <property type="term" value="C:SNARE complex"/>
    <property type="evidence" value="ECO:0007669"/>
    <property type="project" value="TreeGrafter"/>
</dbReference>
<reference evidence="12" key="1">
    <citation type="submission" date="2021-10" db="EMBL/GenBank/DDBJ databases">
        <title>De novo Genome Assembly of Clathrus columnatus (Basidiomycota, Fungi) Using Illumina and Nanopore Sequence Data.</title>
        <authorList>
            <person name="Ogiso-Tanaka E."/>
            <person name="Itagaki H."/>
            <person name="Hosoya T."/>
            <person name="Hosaka K."/>
        </authorList>
    </citation>
    <scope>NUCLEOTIDE SEQUENCE</scope>
    <source>
        <strain evidence="12">MO-923</strain>
    </source>
</reference>
<evidence type="ECO:0000256" key="1">
    <source>
        <dbReference type="ARBA" id="ARBA00004163"/>
    </source>
</evidence>
<keyword evidence="6" id="KW-0931">ER-Golgi transport</keyword>
<keyword evidence="3" id="KW-0813">Transport</keyword>
<dbReference type="GO" id="GO:0015031">
    <property type="term" value="P:protein transport"/>
    <property type="evidence" value="ECO:0007669"/>
    <property type="project" value="UniProtKB-KW"/>
</dbReference>
<dbReference type="GO" id="GO:0005789">
    <property type="term" value="C:endoplasmic reticulum membrane"/>
    <property type="evidence" value="ECO:0007669"/>
    <property type="project" value="UniProtKB-SubCell"/>
</dbReference>
<dbReference type="GO" id="GO:0006890">
    <property type="term" value="P:retrograde vesicle-mediated transport, Golgi to endoplasmic reticulum"/>
    <property type="evidence" value="ECO:0007669"/>
    <property type="project" value="TreeGrafter"/>
</dbReference>
<feature type="compositionally biased region" description="Low complexity" evidence="10">
    <location>
        <begin position="164"/>
        <end position="179"/>
    </location>
</feature>
<keyword evidence="9 11" id="KW-0472">Membrane</keyword>
<dbReference type="GO" id="GO:0005484">
    <property type="term" value="F:SNAP receptor activity"/>
    <property type="evidence" value="ECO:0007669"/>
    <property type="project" value="TreeGrafter"/>
</dbReference>
<dbReference type="EMBL" id="BPWL01000001">
    <property type="protein sequence ID" value="GJJ06406.1"/>
    <property type="molecule type" value="Genomic_DNA"/>
</dbReference>
<name>A0AAV4ZWS6_9AGAM</name>
<evidence type="ECO:0000256" key="4">
    <source>
        <dbReference type="ARBA" id="ARBA00022692"/>
    </source>
</evidence>
<evidence type="ECO:0000313" key="12">
    <source>
        <dbReference type="EMBL" id="GJJ06406.1"/>
    </source>
</evidence>
<proteinExistence type="inferred from homology"/>
<protein>
    <submittedName>
        <fullName evidence="12">Uncharacterized protein</fullName>
    </submittedName>
</protein>
<keyword evidence="8 11" id="KW-1133">Transmembrane helix</keyword>
<sequence length="280" mass="31314">MTLNEEQLQHERINLGRLLKRLETSIDQGMLNGSNLLAKENAWTVVQGVAQVRIDDGECAKLKYAKESVLHLETSDSSNSQLPYLQAMRNTLDKLDEILELANKQVEYPSCDDVDYLSLVSLPPQVENIVTTSIDTSKLNIMEDTTSAFIEHSPEISTIDQIAPTPSSQSPVSLLPSLPRQDSTLSSSLKTHEALSDELARMAAQLRRNAEHFSVTLEKDKGLVVAAEEVLLKNADNMSREHDRLSEHSSKSFSTTWFTIGAILVVCITWVWMFFVIRVT</sequence>
<accession>A0AAV4ZWS6</accession>
<evidence type="ECO:0000256" key="2">
    <source>
        <dbReference type="ARBA" id="ARBA00007891"/>
    </source>
</evidence>
<keyword evidence="13" id="KW-1185">Reference proteome</keyword>
<gene>
    <name evidence="12" type="ORF">Clacol_000597</name>
</gene>
<evidence type="ECO:0000256" key="6">
    <source>
        <dbReference type="ARBA" id="ARBA00022892"/>
    </source>
</evidence>
<feature type="transmembrane region" description="Helical" evidence="11">
    <location>
        <begin position="257"/>
        <end position="277"/>
    </location>
</feature>
<evidence type="ECO:0000256" key="9">
    <source>
        <dbReference type="ARBA" id="ARBA00023136"/>
    </source>
</evidence>
<dbReference type="Proteomes" id="UP001050691">
    <property type="component" value="Unassembled WGS sequence"/>
</dbReference>
<feature type="region of interest" description="Disordered" evidence="10">
    <location>
        <begin position="164"/>
        <end position="184"/>
    </location>
</feature>
<keyword evidence="7" id="KW-0653">Protein transport</keyword>
<evidence type="ECO:0000256" key="8">
    <source>
        <dbReference type="ARBA" id="ARBA00022989"/>
    </source>
</evidence>
<comment type="caution">
    <text evidence="12">The sequence shown here is derived from an EMBL/GenBank/DDBJ whole genome shotgun (WGS) entry which is preliminary data.</text>
</comment>
<keyword evidence="5" id="KW-0256">Endoplasmic reticulum</keyword>
<evidence type="ECO:0000313" key="13">
    <source>
        <dbReference type="Proteomes" id="UP001050691"/>
    </source>
</evidence>
<dbReference type="PANTHER" id="PTHR13050:SF7">
    <property type="entry name" value="VESICLE TRANSPORT PROTEIN USE1"/>
    <property type="match status" value="1"/>
</dbReference>
<dbReference type="CDD" id="cd15860">
    <property type="entry name" value="SNARE_USE1"/>
    <property type="match status" value="1"/>
</dbReference>
<comment type="subcellular location">
    <subcellularLocation>
        <location evidence="1">Endoplasmic reticulum membrane</location>
        <topology evidence="1">Single-pass type IV membrane protein</topology>
    </subcellularLocation>
</comment>
<dbReference type="PANTHER" id="PTHR13050">
    <property type="entry name" value="USE1-LIKE PROTEIN"/>
    <property type="match status" value="1"/>
</dbReference>
<evidence type="ECO:0000256" key="7">
    <source>
        <dbReference type="ARBA" id="ARBA00022927"/>
    </source>
</evidence>
<keyword evidence="4 11" id="KW-0812">Transmembrane</keyword>
<evidence type="ECO:0000256" key="10">
    <source>
        <dbReference type="SAM" id="MobiDB-lite"/>
    </source>
</evidence>
<evidence type="ECO:0000256" key="3">
    <source>
        <dbReference type="ARBA" id="ARBA00022448"/>
    </source>
</evidence>
<evidence type="ECO:0000256" key="5">
    <source>
        <dbReference type="ARBA" id="ARBA00022824"/>
    </source>
</evidence>